<feature type="region of interest" description="Disordered" evidence="11">
    <location>
        <begin position="89"/>
        <end position="114"/>
    </location>
</feature>
<evidence type="ECO:0000313" key="13">
    <source>
        <dbReference type="Proteomes" id="UP000245535"/>
    </source>
</evidence>
<keyword evidence="8 10" id="KW-0811">Translocation</keyword>
<evidence type="ECO:0000256" key="10">
    <source>
        <dbReference type="RuleBase" id="RU365087"/>
    </source>
</evidence>
<keyword evidence="3 10" id="KW-0813">Transport</keyword>
<evidence type="ECO:0000256" key="1">
    <source>
        <dbReference type="ARBA" id="ARBA00004651"/>
    </source>
</evidence>
<dbReference type="PANTHER" id="PTHR34182:SF1">
    <property type="entry name" value="PROTEIN-EXPORT MEMBRANE PROTEIN SECG"/>
    <property type="match status" value="1"/>
</dbReference>
<protein>
    <recommendedName>
        <fullName evidence="10">Protein-export membrane protein SecG</fullName>
    </recommendedName>
</protein>
<comment type="similarity">
    <text evidence="2 10">Belongs to the SecG family.</text>
</comment>
<dbReference type="InterPro" id="IPR004692">
    <property type="entry name" value="SecG"/>
</dbReference>
<dbReference type="GO" id="GO:0009306">
    <property type="term" value="P:protein secretion"/>
    <property type="evidence" value="ECO:0007669"/>
    <property type="project" value="UniProtKB-UniRule"/>
</dbReference>
<keyword evidence="5 10" id="KW-0812">Transmembrane</keyword>
<reference evidence="12 13" key="1">
    <citation type="submission" date="2018-03" db="EMBL/GenBank/DDBJ databases">
        <title>Genomic Encyclopedia of Archaeal and Bacterial Type Strains, Phase II (KMG-II): from individual species to whole genera.</title>
        <authorList>
            <person name="Goeker M."/>
        </authorList>
    </citation>
    <scope>NUCLEOTIDE SEQUENCE [LARGE SCALE GENOMIC DNA]</scope>
    <source>
        <strain evidence="12 13">DSM 28229</strain>
    </source>
</reference>
<evidence type="ECO:0000256" key="3">
    <source>
        <dbReference type="ARBA" id="ARBA00022448"/>
    </source>
</evidence>
<accession>A0A315ZG19</accession>
<name>A0A315ZG19_SEDFL</name>
<dbReference type="GO" id="GO:0043952">
    <property type="term" value="P:protein transport by the Sec complex"/>
    <property type="evidence" value="ECO:0007669"/>
    <property type="project" value="TreeGrafter"/>
</dbReference>
<dbReference type="GO" id="GO:0065002">
    <property type="term" value="P:intracellular protein transmembrane transport"/>
    <property type="evidence" value="ECO:0007669"/>
    <property type="project" value="TreeGrafter"/>
</dbReference>
<keyword evidence="6 10" id="KW-0653">Protein transport</keyword>
<dbReference type="EMBL" id="QGDO01000001">
    <property type="protein sequence ID" value="PWJ44461.1"/>
    <property type="molecule type" value="Genomic_DNA"/>
</dbReference>
<evidence type="ECO:0000256" key="2">
    <source>
        <dbReference type="ARBA" id="ARBA00008445"/>
    </source>
</evidence>
<sequence length="114" mass="11724">MTTFIIAVIIVIAVLLVLVVLAQDSKGGGLTGMGGATQMIGARRTMDGIEKATWVLAALMMVLSVGVNMFIDPTESGNVNVSNTIESVEAPATSLEVPTTGEETPAGESTQDAE</sequence>
<dbReference type="GO" id="GO:0015450">
    <property type="term" value="F:protein-transporting ATPase activity"/>
    <property type="evidence" value="ECO:0007669"/>
    <property type="project" value="UniProtKB-UniRule"/>
</dbReference>
<evidence type="ECO:0000256" key="4">
    <source>
        <dbReference type="ARBA" id="ARBA00022475"/>
    </source>
</evidence>
<evidence type="ECO:0000256" key="5">
    <source>
        <dbReference type="ARBA" id="ARBA00022692"/>
    </source>
</evidence>
<evidence type="ECO:0000256" key="6">
    <source>
        <dbReference type="ARBA" id="ARBA00022927"/>
    </source>
</evidence>
<dbReference type="NCBIfam" id="TIGR00810">
    <property type="entry name" value="secG"/>
    <property type="match status" value="1"/>
</dbReference>
<dbReference type="GO" id="GO:0005886">
    <property type="term" value="C:plasma membrane"/>
    <property type="evidence" value="ECO:0007669"/>
    <property type="project" value="UniProtKB-SubCell"/>
</dbReference>
<comment type="caution">
    <text evidence="10">Lacks conserved residue(s) required for the propagation of feature annotation.</text>
</comment>
<dbReference type="PANTHER" id="PTHR34182">
    <property type="entry name" value="PROTEIN-EXPORT MEMBRANE PROTEIN SECG"/>
    <property type="match status" value="1"/>
</dbReference>
<dbReference type="RefSeq" id="WP_109615952.1">
    <property type="nucleotide sequence ID" value="NZ_QGDO01000001.1"/>
</dbReference>
<evidence type="ECO:0000256" key="7">
    <source>
        <dbReference type="ARBA" id="ARBA00022989"/>
    </source>
</evidence>
<keyword evidence="4 10" id="KW-1003">Cell membrane</keyword>
<dbReference type="OrthoDB" id="1122493at2"/>
<dbReference type="AlphaFoldDB" id="A0A315ZG19"/>
<keyword evidence="9 10" id="KW-0472">Membrane</keyword>
<comment type="function">
    <text evidence="10">Involved in protein export. Participates in an early event of protein translocation.</text>
</comment>
<keyword evidence="13" id="KW-1185">Reference proteome</keyword>
<evidence type="ECO:0000313" key="12">
    <source>
        <dbReference type="EMBL" id="PWJ44461.1"/>
    </source>
</evidence>
<gene>
    <name evidence="12" type="ORF">BC781_101832</name>
</gene>
<organism evidence="12 13">
    <name type="scientific">Sediminitomix flava</name>
    <dbReference type="NCBI Taxonomy" id="379075"/>
    <lineage>
        <taxon>Bacteria</taxon>
        <taxon>Pseudomonadati</taxon>
        <taxon>Bacteroidota</taxon>
        <taxon>Cytophagia</taxon>
        <taxon>Cytophagales</taxon>
        <taxon>Flammeovirgaceae</taxon>
        <taxon>Sediminitomix</taxon>
    </lineage>
</organism>
<evidence type="ECO:0000256" key="9">
    <source>
        <dbReference type="ARBA" id="ARBA00023136"/>
    </source>
</evidence>
<dbReference type="Pfam" id="PF03840">
    <property type="entry name" value="SecG"/>
    <property type="match status" value="1"/>
</dbReference>
<comment type="caution">
    <text evidence="12">The sequence shown here is derived from an EMBL/GenBank/DDBJ whole genome shotgun (WGS) entry which is preliminary data.</text>
</comment>
<evidence type="ECO:0000256" key="8">
    <source>
        <dbReference type="ARBA" id="ARBA00023010"/>
    </source>
</evidence>
<evidence type="ECO:0000256" key="11">
    <source>
        <dbReference type="SAM" id="MobiDB-lite"/>
    </source>
</evidence>
<proteinExistence type="inferred from homology"/>
<dbReference type="Proteomes" id="UP000245535">
    <property type="component" value="Unassembled WGS sequence"/>
</dbReference>
<feature type="transmembrane region" description="Helical" evidence="10">
    <location>
        <begin position="52"/>
        <end position="71"/>
    </location>
</feature>
<comment type="subcellular location">
    <subcellularLocation>
        <location evidence="1 10">Cell membrane</location>
        <topology evidence="1 10">Multi-pass membrane protein</topology>
    </subcellularLocation>
</comment>
<keyword evidence="7 10" id="KW-1133">Transmembrane helix</keyword>